<reference evidence="2 3" key="1">
    <citation type="journal article" date="2012" name="J. Bacteriol.">
        <title>Genome Sequence of the Halotolerant Bacterium Imtechella halotolerans K1T.</title>
        <authorList>
            <person name="Kumar S."/>
            <person name="Vikram S."/>
            <person name="Subramanian S."/>
            <person name="Raghava G.P."/>
            <person name="Pinnaka A.K."/>
        </authorList>
    </citation>
    <scope>NUCLEOTIDE SEQUENCE [LARGE SCALE GENOMIC DNA]</scope>
    <source>
        <strain evidence="2 3">K1</strain>
    </source>
</reference>
<evidence type="ECO:0008006" key="4">
    <source>
        <dbReference type="Google" id="ProtNLM"/>
    </source>
</evidence>
<feature type="transmembrane region" description="Helical" evidence="1">
    <location>
        <begin position="187"/>
        <end position="205"/>
    </location>
</feature>
<feature type="transmembrane region" description="Helical" evidence="1">
    <location>
        <begin position="393"/>
        <end position="414"/>
    </location>
</feature>
<evidence type="ECO:0000256" key="1">
    <source>
        <dbReference type="SAM" id="Phobius"/>
    </source>
</evidence>
<dbReference type="OrthoDB" id="1417452at2"/>
<feature type="transmembrane region" description="Helical" evidence="1">
    <location>
        <begin position="217"/>
        <end position="236"/>
    </location>
</feature>
<proteinExistence type="predicted"/>
<dbReference type="RefSeq" id="WP_008241406.1">
    <property type="nucleotide sequence ID" value="NZ_AJJU01000038.1"/>
</dbReference>
<evidence type="ECO:0000313" key="3">
    <source>
        <dbReference type="Proteomes" id="UP000005938"/>
    </source>
</evidence>
<feature type="transmembrane region" description="Helical" evidence="1">
    <location>
        <begin position="38"/>
        <end position="58"/>
    </location>
</feature>
<dbReference type="EMBL" id="AJJU01000038">
    <property type="protein sequence ID" value="EID72009.1"/>
    <property type="molecule type" value="Genomic_DNA"/>
</dbReference>
<keyword evidence="1" id="KW-0472">Membrane</keyword>
<feature type="transmembrane region" description="Helical" evidence="1">
    <location>
        <begin position="265"/>
        <end position="280"/>
    </location>
</feature>
<keyword evidence="1" id="KW-0812">Transmembrane</keyword>
<accession>I0W6J3</accession>
<dbReference type="eggNOG" id="ENOG5032U8U">
    <property type="taxonomic scope" value="Bacteria"/>
</dbReference>
<feature type="transmembrane region" description="Helical" evidence="1">
    <location>
        <begin position="421"/>
        <end position="438"/>
    </location>
</feature>
<feature type="transmembrane region" description="Helical" evidence="1">
    <location>
        <begin position="110"/>
        <end position="127"/>
    </location>
</feature>
<feature type="transmembrane region" description="Helical" evidence="1">
    <location>
        <begin position="147"/>
        <end position="167"/>
    </location>
</feature>
<feature type="transmembrane region" description="Helical" evidence="1">
    <location>
        <begin position="70"/>
        <end position="90"/>
    </location>
</feature>
<feature type="transmembrane region" description="Helical" evidence="1">
    <location>
        <begin position="9"/>
        <end position="26"/>
    </location>
</feature>
<dbReference type="AlphaFoldDB" id="I0W6J3"/>
<gene>
    <name evidence="2" type="ORF">W5A_13110</name>
</gene>
<keyword evidence="1" id="KW-1133">Transmembrane helix</keyword>
<protein>
    <recommendedName>
        <fullName evidence="4">Oligosaccharide repeat unit polymerase</fullName>
    </recommendedName>
</protein>
<sequence length="467" mass="54003">MIYNVKPKIDFNIGVVLFSLILVLLLKPKISSPFDEIVNIGLSSIVCVNLIIFFNTNLKIFKSWVRYDLFFLLGFLILHFQIPFLAAIGIEPQRPNFIWINKMVVNYATWLSAISMLMWQLGFLIYLRGKKHLTLSELFTKNVKYNINYKLLDAFLVILFCLFLIVVGNNFLGGSYDVNSWGVGATYVYMLLKIFIFLRIIYFYVDLNHKHNFFRVIWENKVGVLIVFLYSFLFLISGDRGPVLQIVSINLVAYSLFYKNIKGHVLLFFLFSGAVLFGILKEGRTRNVNDRKGGIFTEGYEAYSKQQFNPTDEFASSVRILYRALDVVPNQHPYLYGATLISNTVDVIPFSSTFYNVPKIYSSSTLFFTILGQGDFYTSGEGSEIIADLYINLGPYLTIAVFFVFGYFISFLTFDVYFVKRHSILIIYLILVTVAFYINRSTFLNPLKIIVYTLIIHRLLVRRIEII</sequence>
<evidence type="ECO:0000313" key="2">
    <source>
        <dbReference type="EMBL" id="EID72009.1"/>
    </source>
</evidence>
<keyword evidence="3" id="KW-1185">Reference proteome</keyword>
<name>I0W6J3_9FLAO</name>
<dbReference type="Proteomes" id="UP000005938">
    <property type="component" value="Unassembled WGS sequence"/>
</dbReference>
<dbReference type="STRING" id="946077.W5A_13110"/>
<comment type="caution">
    <text evidence="2">The sequence shown here is derived from an EMBL/GenBank/DDBJ whole genome shotgun (WGS) entry which is preliminary data.</text>
</comment>
<organism evidence="2 3">
    <name type="scientific">Imtechella halotolerans K1</name>
    <dbReference type="NCBI Taxonomy" id="946077"/>
    <lineage>
        <taxon>Bacteria</taxon>
        <taxon>Pseudomonadati</taxon>
        <taxon>Bacteroidota</taxon>
        <taxon>Flavobacteriia</taxon>
        <taxon>Flavobacteriales</taxon>
        <taxon>Flavobacteriaceae</taxon>
        <taxon>Imtechella</taxon>
    </lineage>
</organism>